<evidence type="ECO:0000256" key="1">
    <source>
        <dbReference type="ARBA" id="ARBA00004127"/>
    </source>
</evidence>
<feature type="chain" id="PRO_5013868367" evidence="8">
    <location>
        <begin position="27"/>
        <end position="195"/>
    </location>
</feature>
<dbReference type="EMBL" id="MLFT02000001">
    <property type="protein sequence ID" value="PHT58727.1"/>
    <property type="molecule type" value="Genomic_DNA"/>
</dbReference>
<evidence type="ECO:0000256" key="5">
    <source>
        <dbReference type="ARBA" id="ARBA00023136"/>
    </source>
</evidence>
<gene>
    <name evidence="9" type="ORF">CQW23_01090</name>
</gene>
<keyword evidence="3 8" id="KW-0732">Signal</keyword>
<accession>A0A2G2XML2</accession>
<dbReference type="STRING" id="33114.A0A2G2XML2"/>
<protein>
    <submittedName>
        <fullName evidence="9">Uncharacterized protein</fullName>
    </submittedName>
</protein>
<dbReference type="InterPro" id="IPR052222">
    <property type="entry name" value="DESIGUAL"/>
</dbReference>
<reference evidence="9 10" key="1">
    <citation type="journal article" date="2017" name="Genome Biol.">
        <title>New reference genome sequences of hot pepper reveal the massive evolution of plant disease-resistance genes by retroduplication.</title>
        <authorList>
            <person name="Kim S."/>
            <person name="Park J."/>
            <person name="Yeom S.I."/>
            <person name="Kim Y.M."/>
            <person name="Seo E."/>
            <person name="Kim K.T."/>
            <person name="Kim M.S."/>
            <person name="Lee J.M."/>
            <person name="Cheong K."/>
            <person name="Shin H.S."/>
            <person name="Kim S.B."/>
            <person name="Han K."/>
            <person name="Lee J."/>
            <person name="Park M."/>
            <person name="Lee H.A."/>
            <person name="Lee H.Y."/>
            <person name="Lee Y."/>
            <person name="Oh S."/>
            <person name="Lee J.H."/>
            <person name="Choi E."/>
            <person name="Choi E."/>
            <person name="Lee S.E."/>
            <person name="Jeon J."/>
            <person name="Kim H."/>
            <person name="Choi G."/>
            <person name="Song H."/>
            <person name="Lee J."/>
            <person name="Lee S.C."/>
            <person name="Kwon J.K."/>
            <person name="Lee H.Y."/>
            <person name="Koo N."/>
            <person name="Hong Y."/>
            <person name="Kim R.W."/>
            <person name="Kang W.H."/>
            <person name="Huh J.H."/>
            <person name="Kang B.C."/>
            <person name="Yang T.J."/>
            <person name="Lee Y.H."/>
            <person name="Bennetzen J.L."/>
            <person name="Choi D."/>
        </authorList>
    </citation>
    <scope>NUCLEOTIDE SEQUENCE [LARGE SCALE GENOMIC DNA]</scope>
    <source>
        <strain evidence="10">cv. PBC81</strain>
    </source>
</reference>
<dbReference type="InterPro" id="IPR009606">
    <property type="entry name" value="DEAL/Modifying_wall_lignin1/2"/>
</dbReference>
<dbReference type="Proteomes" id="UP000224567">
    <property type="component" value="Unassembled WGS sequence"/>
</dbReference>
<keyword evidence="5 7" id="KW-0472">Membrane</keyword>
<dbReference type="Pfam" id="PF06749">
    <property type="entry name" value="DUF1218"/>
    <property type="match status" value="1"/>
</dbReference>
<comment type="similarity">
    <text evidence="6">Belongs to the DESIGUAL family.</text>
</comment>
<feature type="transmembrane region" description="Helical" evidence="7">
    <location>
        <begin position="88"/>
        <end position="114"/>
    </location>
</feature>
<dbReference type="OrthoDB" id="1931917at2759"/>
<evidence type="ECO:0000313" key="10">
    <source>
        <dbReference type="Proteomes" id="UP000224567"/>
    </source>
</evidence>
<dbReference type="AlphaFoldDB" id="A0A2G2XML2"/>
<evidence type="ECO:0000256" key="6">
    <source>
        <dbReference type="ARBA" id="ARBA00029467"/>
    </source>
</evidence>
<feature type="transmembrane region" description="Helical" evidence="7">
    <location>
        <begin position="142"/>
        <end position="164"/>
    </location>
</feature>
<evidence type="ECO:0000313" key="9">
    <source>
        <dbReference type="EMBL" id="PHT58727.1"/>
    </source>
</evidence>
<dbReference type="GO" id="GO:0012505">
    <property type="term" value="C:endomembrane system"/>
    <property type="evidence" value="ECO:0007669"/>
    <property type="project" value="UniProtKB-SubCell"/>
</dbReference>
<comment type="caution">
    <text evidence="9">The sequence shown here is derived from an EMBL/GenBank/DDBJ whole genome shotgun (WGS) entry which is preliminary data.</text>
</comment>
<keyword evidence="2 7" id="KW-0812">Transmembrane</keyword>
<evidence type="ECO:0000256" key="7">
    <source>
        <dbReference type="SAM" id="Phobius"/>
    </source>
</evidence>
<feature type="signal peptide" evidence="8">
    <location>
        <begin position="1"/>
        <end position="26"/>
    </location>
</feature>
<keyword evidence="4 7" id="KW-1133">Transmembrane helix</keyword>
<evidence type="ECO:0000256" key="4">
    <source>
        <dbReference type="ARBA" id="ARBA00022989"/>
    </source>
</evidence>
<evidence type="ECO:0000256" key="3">
    <source>
        <dbReference type="ARBA" id="ARBA00022729"/>
    </source>
</evidence>
<reference evidence="10" key="2">
    <citation type="journal article" date="2017" name="J. Anim. Genet.">
        <title>Multiple reference genome sequences of hot pepper reveal the massive evolution of plant disease resistance genes by retroduplication.</title>
        <authorList>
            <person name="Kim S."/>
            <person name="Park J."/>
            <person name="Yeom S.-I."/>
            <person name="Kim Y.-M."/>
            <person name="Seo E."/>
            <person name="Kim K.-T."/>
            <person name="Kim M.-S."/>
            <person name="Lee J.M."/>
            <person name="Cheong K."/>
            <person name="Shin H.-S."/>
            <person name="Kim S.-B."/>
            <person name="Han K."/>
            <person name="Lee J."/>
            <person name="Park M."/>
            <person name="Lee H.-A."/>
            <person name="Lee H.-Y."/>
            <person name="Lee Y."/>
            <person name="Oh S."/>
            <person name="Lee J.H."/>
            <person name="Choi E."/>
            <person name="Choi E."/>
            <person name="Lee S.E."/>
            <person name="Jeon J."/>
            <person name="Kim H."/>
            <person name="Choi G."/>
            <person name="Song H."/>
            <person name="Lee J."/>
            <person name="Lee S.-C."/>
            <person name="Kwon J.-K."/>
            <person name="Lee H.-Y."/>
            <person name="Koo N."/>
            <person name="Hong Y."/>
            <person name="Kim R.W."/>
            <person name="Kang W.-H."/>
            <person name="Huh J.H."/>
            <person name="Kang B.-C."/>
            <person name="Yang T.-J."/>
            <person name="Lee Y.-H."/>
            <person name="Bennetzen J.L."/>
            <person name="Choi D."/>
        </authorList>
    </citation>
    <scope>NUCLEOTIDE SEQUENCE [LARGE SCALE GENOMIC DNA]</scope>
    <source>
        <strain evidence="10">cv. PBC81</strain>
    </source>
</reference>
<evidence type="ECO:0000256" key="2">
    <source>
        <dbReference type="ARBA" id="ARBA00022692"/>
    </source>
</evidence>
<proteinExistence type="inferred from homology"/>
<name>A0A2G2XML2_CAPBA</name>
<sequence>MAISMKHMYIVITTLGVLSFIFGVVAENKKPATGIAIPGKGIVICKYRSDPTAALGLLSVIFLAASAVAGFTSLFYPYNGKSIPQAVLLRSTSFVIFLNVALGTTSLAAALLLWPTISEQLHITRNIHHNLQTQCPTAKTGLLGGGAFLSLDSALFWLVCLMLANNARDDYFEETTDLKGGPAVDYEADDVIKSA</sequence>
<evidence type="ECO:0000256" key="8">
    <source>
        <dbReference type="SAM" id="SignalP"/>
    </source>
</evidence>
<feature type="transmembrane region" description="Helical" evidence="7">
    <location>
        <begin position="53"/>
        <end position="76"/>
    </location>
</feature>
<comment type="subcellular location">
    <subcellularLocation>
        <location evidence="1">Endomembrane system</location>
        <topology evidence="1">Multi-pass membrane protein</topology>
    </subcellularLocation>
</comment>
<keyword evidence="10" id="KW-1185">Reference proteome</keyword>
<organism evidence="9 10">
    <name type="scientific">Capsicum baccatum</name>
    <name type="common">Peruvian pepper</name>
    <dbReference type="NCBI Taxonomy" id="33114"/>
    <lineage>
        <taxon>Eukaryota</taxon>
        <taxon>Viridiplantae</taxon>
        <taxon>Streptophyta</taxon>
        <taxon>Embryophyta</taxon>
        <taxon>Tracheophyta</taxon>
        <taxon>Spermatophyta</taxon>
        <taxon>Magnoliopsida</taxon>
        <taxon>eudicotyledons</taxon>
        <taxon>Gunneridae</taxon>
        <taxon>Pentapetalae</taxon>
        <taxon>asterids</taxon>
        <taxon>lamiids</taxon>
        <taxon>Solanales</taxon>
        <taxon>Solanaceae</taxon>
        <taxon>Solanoideae</taxon>
        <taxon>Capsiceae</taxon>
        <taxon>Capsicum</taxon>
    </lineage>
</organism>
<dbReference type="PANTHER" id="PTHR31769">
    <property type="entry name" value="OS07G0462200 PROTEIN-RELATED"/>
    <property type="match status" value="1"/>
</dbReference>